<dbReference type="HOGENOM" id="CLU_1771405_0_0_1"/>
<evidence type="ECO:0000313" key="2">
    <source>
        <dbReference type="Proteomes" id="UP000026915"/>
    </source>
</evidence>
<proteinExistence type="predicted"/>
<dbReference type="Proteomes" id="UP000026915">
    <property type="component" value="Chromosome 3"/>
</dbReference>
<accession>A0A061G0W0</accession>
<sequence>MSTLLSPFLFSITNFYPFSRKINTNNGVLLIEYYLMELRPAIERERGSSMARRGGQAREWRVLGGVQNSFPLCLPHTLHLQKGGHGWETLALSRGITCLACAGGGRGRGLGFGVKGMTLPAKSAIYLWHEHDDEDWACPASCAHANA</sequence>
<dbReference type="EMBL" id="CM001881">
    <property type="protein sequence ID" value="EOY22847.1"/>
    <property type="molecule type" value="Genomic_DNA"/>
</dbReference>
<dbReference type="Gramene" id="EOY22847">
    <property type="protein sequence ID" value="EOY22847"/>
    <property type="gene ID" value="TCM_014900"/>
</dbReference>
<reference evidence="1 2" key="1">
    <citation type="journal article" date="2013" name="Genome Biol.">
        <title>The genome sequence of the most widely cultivated cacao type and its use to identify candidate genes regulating pod color.</title>
        <authorList>
            <person name="Motamayor J.C."/>
            <person name="Mockaitis K."/>
            <person name="Schmutz J."/>
            <person name="Haiminen N."/>
            <person name="Iii D.L."/>
            <person name="Cornejo O."/>
            <person name="Findley S.D."/>
            <person name="Zheng P."/>
            <person name="Utro F."/>
            <person name="Royaert S."/>
            <person name="Saski C."/>
            <person name="Jenkins J."/>
            <person name="Podicheti R."/>
            <person name="Zhao M."/>
            <person name="Scheffler B.E."/>
            <person name="Stack J.C."/>
            <person name="Feltus F.A."/>
            <person name="Mustiga G.M."/>
            <person name="Amores F."/>
            <person name="Phillips W."/>
            <person name="Marelli J.P."/>
            <person name="May G.D."/>
            <person name="Shapiro H."/>
            <person name="Ma J."/>
            <person name="Bustamante C.D."/>
            <person name="Schnell R.J."/>
            <person name="Main D."/>
            <person name="Gilbert D."/>
            <person name="Parida L."/>
            <person name="Kuhn D.N."/>
        </authorList>
    </citation>
    <scope>NUCLEOTIDE SEQUENCE [LARGE SCALE GENOMIC DNA]</scope>
    <source>
        <strain evidence="2">cv. Matina 1-6</strain>
    </source>
</reference>
<dbReference type="AlphaFoldDB" id="A0A061G0W0"/>
<dbReference type="InParanoid" id="A0A061G0W0"/>
<organism evidence="1 2">
    <name type="scientific">Theobroma cacao</name>
    <name type="common">Cacao</name>
    <name type="synonym">Cocoa</name>
    <dbReference type="NCBI Taxonomy" id="3641"/>
    <lineage>
        <taxon>Eukaryota</taxon>
        <taxon>Viridiplantae</taxon>
        <taxon>Streptophyta</taxon>
        <taxon>Embryophyta</taxon>
        <taxon>Tracheophyta</taxon>
        <taxon>Spermatophyta</taxon>
        <taxon>Magnoliopsida</taxon>
        <taxon>eudicotyledons</taxon>
        <taxon>Gunneridae</taxon>
        <taxon>Pentapetalae</taxon>
        <taxon>rosids</taxon>
        <taxon>malvids</taxon>
        <taxon>Malvales</taxon>
        <taxon>Malvaceae</taxon>
        <taxon>Byttnerioideae</taxon>
        <taxon>Theobroma</taxon>
    </lineage>
</organism>
<evidence type="ECO:0000313" key="1">
    <source>
        <dbReference type="EMBL" id="EOY22847.1"/>
    </source>
</evidence>
<name>A0A061G0W0_THECC</name>
<gene>
    <name evidence="1" type="ORF">TCM_014900</name>
</gene>
<keyword evidence="2" id="KW-1185">Reference proteome</keyword>
<protein>
    <submittedName>
        <fullName evidence="1">Uncharacterized protein</fullName>
    </submittedName>
</protein>